<proteinExistence type="predicted"/>
<feature type="transmembrane region" description="Helical" evidence="1">
    <location>
        <begin position="12"/>
        <end position="34"/>
    </location>
</feature>
<feature type="transmembrane region" description="Helical" evidence="1">
    <location>
        <begin position="348"/>
        <end position="369"/>
    </location>
</feature>
<evidence type="ECO:0000313" key="3">
    <source>
        <dbReference type="Proteomes" id="UP001325680"/>
    </source>
</evidence>
<feature type="transmembrane region" description="Helical" evidence="1">
    <location>
        <begin position="152"/>
        <end position="172"/>
    </location>
</feature>
<protein>
    <submittedName>
        <fullName evidence="2">PepSY-associated TM helix domain-containing protein</fullName>
    </submittedName>
</protein>
<dbReference type="InterPro" id="IPR005625">
    <property type="entry name" value="PepSY-ass_TM"/>
</dbReference>
<gene>
    <name evidence="2" type="ORF">U0035_03480</name>
</gene>
<dbReference type="PANTHER" id="PTHR34219">
    <property type="entry name" value="IRON-REGULATED INNER MEMBRANE PROTEIN-RELATED"/>
    <property type="match status" value="1"/>
</dbReference>
<sequence>MKAKKAIGKIHFWLGLSSGLVVFILGITGCILAFEYELKDLFYHQRIFTPPPHNQPMQPASQLLNVAAAALGSEYRPDNIRYYEPGRNVQVGVYQTNEQGWNMFSHIKAYKTVYVNPYTAKVVYVEDTKYEFFYLVFSLHYDLMLAGTGEKIVGWATVIFIVMLITGLVLWWPRNKAAARQRFSFKWKATTKWKRKNYDLHNILGFYALLFALLIALTGLVWAFTWFDSSVQWLANGGKHTPDWPTFQSDSTATPHAAVYDHILAHMQRQAPNEKTYYISVPATKSESVYGYAQSFNKNYKWTGFYYDQQTGKNLWLNRFKDRLPGDQLRNMNFDIHTGLILGWPGRILAFLVSFIAAGLPITGFYIWWGRKKKPSSGSGRH</sequence>
<dbReference type="Proteomes" id="UP001325680">
    <property type="component" value="Chromosome"/>
</dbReference>
<keyword evidence="3" id="KW-1185">Reference proteome</keyword>
<evidence type="ECO:0000256" key="1">
    <source>
        <dbReference type="SAM" id="Phobius"/>
    </source>
</evidence>
<dbReference type="EMBL" id="CP139960">
    <property type="protein sequence ID" value="WQD39210.1"/>
    <property type="molecule type" value="Genomic_DNA"/>
</dbReference>
<keyword evidence="1" id="KW-0812">Transmembrane</keyword>
<dbReference type="RefSeq" id="WP_114792951.1">
    <property type="nucleotide sequence ID" value="NZ_CP139960.1"/>
</dbReference>
<accession>A0ABZ0WAN5</accession>
<organism evidence="2 3">
    <name type="scientific">Niabella yanshanensis</name>
    <dbReference type="NCBI Taxonomy" id="577386"/>
    <lineage>
        <taxon>Bacteria</taxon>
        <taxon>Pseudomonadati</taxon>
        <taxon>Bacteroidota</taxon>
        <taxon>Chitinophagia</taxon>
        <taxon>Chitinophagales</taxon>
        <taxon>Chitinophagaceae</taxon>
        <taxon>Niabella</taxon>
    </lineage>
</organism>
<feature type="transmembrane region" description="Helical" evidence="1">
    <location>
        <begin position="204"/>
        <end position="227"/>
    </location>
</feature>
<reference evidence="2 3" key="1">
    <citation type="submission" date="2023-12" db="EMBL/GenBank/DDBJ databases">
        <title>Genome sequencing and assembly of bacterial species from a model synthetic community.</title>
        <authorList>
            <person name="Hogle S.L."/>
        </authorList>
    </citation>
    <scope>NUCLEOTIDE SEQUENCE [LARGE SCALE GENOMIC DNA]</scope>
    <source>
        <strain evidence="2 3">HAMBI_3031</strain>
    </source>
</reference>
<evidence type="ECO:0000313" key="2">
    <source>
        <dbReference type="EMBL" id="WQD39210.1"/>
    </source>
</evidence>
<dbReference type="PROSITE" id="PS51257">
    <property type="entry name" value="PROKAR_LIPOPROTEIN"/>
    <property type="match status" value="1"/>
</dbReference>
<keyword evidence="1" id="KW-1133">Transmembrane helix</keyword>
<dbReference type="PANTHER" id="PTHR34219:SF3">
    <property type="entry name" value="BLL7967 PROTEIN"/>
    <property type="match status" value="1"/>
</dbReference>
<keyword evidence="1" id="KW-0472">Membrane</keyword>
<name>A0ABZ0WAN5_9BACT</name>
<dbReference type="Pfam" id="PF03929">
    <property type="entry name" value="PepSY_TM"/>
    <property type="match status" value="1"/>
</dbReference>